<gene>
    <name evidence="8" type="primary">LOC117368684</name>
</gene>
<keyword evidence="3" id="KW-0131">Cell cycle</keyword>
<evidence type="ECO:0000259" key="6">
    <source>
        <dbReference type="SMART" id="SM01332"/>
    </source>
</evidence>
<keyword evidence="2 4" id="KW-0195">Cyclin</keyword>
<evidence type="ECO:0000259" key="5">
    <source>
        <dbReference type="SMART" id="SM00385"/>
    </source>
</evidence>
<dbReference type="InterPro" id="IPR013763">
    <property type="entry name" value="Cyclin-like_dom"/>
</dbReference>
<dbReference type="Pfam" id="PF02984">
    <property type="entry name" value="Cyclin_C"/>
    <property type="match status" value="1"/>
</dbReference>
<keyword evidence="7" id="KW-1185">Reference proteome</keyword>
<dbReference type="Proteomes" id="UP000515159">
    <property type="component" value="Chromosome 10"/>
</dbReference>
<dbReference type="InterPro" id="IPR004367">
    <property type="entry name" value="Cyclin_C-dom"/>
</dbReference>
<dbReference type="PANTHER" id="PTHR10177">
    <property type="entry name" value="CYCLINS"/>
    <property type="match status" value="1"/>
</dbReference>
<dbReference type="AlphaFoldDB" id="A0A6P8SH96"/>
<dbReference type="GO" id="GO:0051301">
    <property type="term" value="P:cell division"/>
    <property type="evidence" value="ECO:0007669"/>
    <property type="project" value="UniProtKB-KW"/>
</dbReference>
<evidence type="ECO:0000256" key="4">
    <source>
        <dbReference type="RuleBase" id="RU000383"/>
    </source>
</evidence>
<evidence type="ECO:0000313" key="8">
    <source>
        <dbReference type="RefSeq" id="XP_033818300.1"/>
    </source>
</evidence>
<comment type="similarity">
    <text evidence="4">Belongs to the cyclin family.</text>
</comment>
<dbReference type="Pfam" id="PF00134">
    <property type="entry name" value="Cyclin_N"/>
    <property type="match status" value="1"/>
</dbReference>
<dbReference type="Gene3D" id="1.10.472.10">
    <property type="entry name" value="Cyclin-like"/>
    <property type="match status" value="2"/>
</dbReference>
<reference evidence="8" key="1">
    <citation type="submission" date="2025-08" db="UniProtKB">
        <authorList>
            <consortium name="RefSeq"/>
        </authorList>
    </citation>
    <scope>IDENTIFICATION</scope>
</reference>
<dbReference type="PROSITE" id="PS00292">
    <property type="entry name" value="CYCLINS"/>
    <property type="match status" value="1"/>
</dbReference>
<dbReference type="GeneID" id="117368684"/>
<proteinExistence type="inferred from homology"/>
<evidence type="ECO:0000256" key="2">
    <source>
        <dbReference type="ARBA" id="ARBA00023127"/>
    </source>
</evidence>
<organism evidence="7 8">
    <name type="scientific">Geotrypetes seraphini</name>
    <name type="common">Gaboon caecilian</name>
    <name type="synonym">Caecilia seraphini</name>
    <dbReference type="NCBI Taxonomy" id="260995"/>
    <lineage>
        <taxon>Eukaryota</taxon>
        <taxon>Metazoa</taxon>
        <taxon>Chordata</taxon>
        <taxon>Craniata</taxon>
        <taxon>Vertebrata</taxon>
        <taxon>Euteleostomi</taxon>
        <taxon>Amphibia</taxon>
        <taxon>Gymnophiona</taxon>
        <taxon>Geotrypetes</taxon>
    </lineage>
</organism>
<dbReference type="InterPro" id="IPR036915">
    <property type="entry name" value="Cyclin-like_sf"/>
</dbReference>
<dbReference type="KEGG" id="gsh:117368684"/>
<dbReference type="SUPFAM" id="SSF47954">
    <property type="entry name" value="Cyclin-like"/>
    <property type="match status" value="2"/>
</dbReference>
<dbReference type="OrthoDB" id="306099at2759"/>
<evidence type="ECO:0000313" key="7">
    <source>
        <dbReference type="Proteomes" id="UP000515159"/>
    </source>
</evidence>
<feature type="domain" description="Cyclin-like" evidence="5">
    <location>
        <begin position="62"/>
        <end position="146"/>
    </location>
</feature>
<dbReference type="InterPro" id="IPR048258">
    <property type="entry name" value="Cyclins_cyclin-box"/>
</dbReference>
<feature type="domain" description="Cyclin C-terminal" evidence="6">
    <location>
        <begin position="155"/>
        <end position="285"/>
    </location>
</feature>
<name>A0A6P8SH96_GEOSA</name>
<evidence type="ECO:0000256" key="3">
    <source>
        <dbReference type="ARBA" id="ARBA00023306"/>
    </source>
</evidence>
<accession>A0A6P8SH96</accession>
<dbReference type="SMART" id="SM01332">
    <property type="entry name" value="Cyclin_C"/>
    <property type="match status" value="1"/>
</dbReference>
<dbReference type="InterPro" id="IPR039361">
    <property type="entry name" value="Cyclin"/>
</dbReference>
<dbReference type="FunFam" id="1.10.472.10:FF:000003">
    <property type="entry name" value="G1/S-specific cyclin-D2"/>
    <property type="match status" value="1"/>
</dbReference>
<dbReference type="SMART" id="SM00385">
    <property type="entry name" value="CYCLIN"/>
    <property type="match status" value="1"/>
</dbReference>
<sequence>MDKQLLCWEAGLELRARRDPVLLQSRVLQELLEAEEHYQPSASYFQQVQEEVRPHMRGLLVHWMMEVCEEEGCEPEVFPLAVNCLDRFLSLRSIEKKRLQVLGSACLLLASKLKESTPLCTETLCLSSDFSFSAPELWSLELLVLNSLSWDIGAVTPLMFVQHFLELLYIPQERRPVVCKHTETFIVLSAHDYSFLVFPPSVIAGASVCAAMTGLRLGIPSAGTDMTITALLANTIQCDVETVTDCQERLERALVTCLREGQRYQVQVDKAQEDRQKRAGTPTDVLDVLL</sequence>
<evidence type="ECO:0000256" key="1">
    <source>
        <dbReference type="ARBA" id="ARBA00022618"/>
    </source>
</evidence>
<dbReference type="InterPro" id="IPR006671">
    <property type="entry name" value="Cyclin_N"/>
</dbReference>
<dbReference type="RefSeq" id="XP_033818300.1">
    <property type="nucleotide sequence ID" value="XM_033962409.1"/>
</dbReference>
<keyword evidence="1" id="KW-0132">Cell division</keyword>
<dbReference type="InParanoid" id="A0A6P8SH96"/>
<protein>
    <submittedName>
        <fullName evidence="8">G1/S-specific cyclin-D1-like</fullName>
    </submittedName>
</protein>